<evidence type="ECO:0000313" key="5">
    <source>
        <dbReference type="Ensembl" id="ENSORLP00000037393.1"/>
    </source>
</evidence>
<feature type="compositionally biased region" description="Polar residues" evidence="2">
    <location>
        <begin position="107"/>
        <end position="119"/>
    </location>
</feature>
<protein>
    <recommendedName>
        <fullName evidence="4">Chemokine interleukin-8-like domain-containing protein</fullName>
    </recommendedName>
</protein>
<feature type="compositionally biased region" description="Basic and acidic residues" evidence="2">
    <location>
        <begin position="95"/>
        <end position="105"/>
    </location>
</feature>
<dbReference type="GO" id="GO:0005615">
    <property type="term" value="C:extracellular space"/>
    <property type="evidence" value="ECO:0007669"/>
    <property type="project" value="UniProtKB-KW"/>
</dbReference>
<evidence type="ECO:0000256" key="2">
    <source>
        <dbReference type="SAM" id="MobiDB-lite"/>
    </source>
</evidence>
<feature type="region of interest" description="Disordered" evidence="2">
    <location>
        <begin position="95"/>
        <end position="217"/>
    </location>
</feature>
<reference evidence="5" key="2">
    <citation type="submission" date="2025-08" db="UniProtKB">
        <authorList>
            <consortium name="Ensembl"/>
        </authorList>
    </citation>
    <scope>IDENTIFICATION</scope>
    <source>
        <strain evidence="5">Hd-rR</strain>
    </source>
</reference>
<dbReference type="InterPro" id="IPR001811">
    <property type="entry name" value="Chemokine_IL8-like_dom"/>
</dbReference>
<name>A0A3B3HZZ0_ORYLA</name>
<dbReference type="Bgee" id="ENSORLG00000029982">
    <property type="expression patterns" value="Expressed in pharyngeal gill and 9 other cell types or tissues"/>
</dbReference>
<dbReference type="InterPro" id="IPR036048">
    <property type="entry name" value="Interleukin_8-like_sf"/>
</dbReference>
<dbReference type="GO" id="GO:0008009">
    <property type="term" value="F:chemokine activity"/>
    <property type="evidence" value="ECO:0007669"/>
    <property type="project" value="InterPro"/>
</dbReference>
<dbReference type="GO" id="GO:0006955">
    <property type="term" value="P:immune response"/>
    <property type="evidence" value="ECO:0007669"/>
    <property type="project" value="InterPro"/>
</dbReference>
<feature type="compositionally biased region" description="Polar residues" evidence="2">
    <location>
        <begin position="162"/>
        <end position="173"/>
    </location>
</feature>
<dbReference type="InterPro" id="IPR039809">
    <property type="entry name" value="Chemokine_b/g/d"/>
</dbReference>
<dbReference type="PANTHER" id="PTHR12015">
    <property type="entry name" value="SMALL INDUCIBLE CYTOKINE A"/>
    <property type="match status" value="1"/>
</dbReference>
<dbReference type="PANTHER" id="PTHR12015:SF177">
    <property type="entry name" value="CHEMOKINE INTERLEUKIN-8-LIKE DOMAIN-CONTAINING PROTEIN"/>
    <property type="match status" value="1"/>
</dbReference>
<evidence type="ECO:0000313" key="6">
    <source>
        <dbReference type="Proteomes" id="UP000001038"/>
    </source>
</evidence>
<feature type="signal peptide" evidence="3">
    <location>
        <begin position="1"/>
        <end position="25"/>
    </location>
</feature>
<evidence type="ECO:0000259" key="4">
    <source>
        <dbReference type="SMART" id="SM00199"/>
    </source>
</evidence>
<dbReference type="AlphaFoldDB" id="A0A3B3HZZ0"/>
<dbReference type="SUPFAM" id="SSF54117">
    <property type="entry name" value="Interleukin 8-like chemokines"/>
    <property type="match status" value="1"/>
</dbReference>
<reference evidence="5" key="3">
    <citation type="submission" date="2025-09" db="UniProtKB">
        <authorList>
            <consortium name="Ensembl"/>
        </authorList>
    </citation>
    <scope>IDENTIFICATION</scope>
    <source>
        <strain evidence="5">Hd-rR</strain>
    </source>
</reference>
<dbReference type="Pfam" id="PF00048">
    <property type="entry name" value="IL8"/>
    <property type="match status" value="1"/>
</dbReference>
<keyword evidence="6" id="KW-1185">Reference proteome</keyword>
<keyword evidence="1" id="KW-0202">Cytokine</keyword>
<evidence type="ECO:0000256" key="1">
    <source>
        <dbReference type="ARBA" id="ARBA00022514"/>
    </source>
</evidence>
<keyword evidence="3" id="KW-0732">Signal</keyword>
<dbReference type="Gene3D" id="2.40.50.40">
    <property type="match status" value="1"/>
</dbReference>
<reference evidence="5 6" key="1">
    <citation type="journal article" date="2007" name="Nature">
        <title>The medaka draft genome and insights into vertebrate genome evolution.</title>
        <authorList>
            <person name="Kasahara M."/>
            <person name="Naruse K."/>
            <person name="Sasaki S."/>
            <person name="Nakatani Y."/>
            <person name="Qu W."/>
            <person name="Ahsan B."/>
            <person name="Yamada T."/>
            <person name="Nagayasu Y."/>
            <person name="Doi K."/>
            <person name="Kasai Y."/>
            <person name="Jindo T."/>
            <person name="Kobayashi D."/>
            <person name="Shimada A."/>
            <person name="Toyoda A."/>
            <person name="Kuroki Y."/>
            <person name="Fujiyama A."/>
            <person name="Sasaki T."/>
            <person name="Shimizu A."/>
            <person name="Asakawa S."/>
            <person name="Shimizu N."/>
            <person name="Hashimoto S."/>
            <person name="Yang J."/>
            <person name="Lee Y."/>
            <person name="Matsushima K."/>
            <person name="Sugano S."/>
            <person name="Sakaizumi M."/>
            <person name="Narita T."/>
            <person name="Ohishi K."/>
            <person name="Haga S."/>
            <person name="Ohta F."/>
            <person name="Nomoto H."/>
            <person name="Nogata K."/>
            <person name="Morishita T."/>
            <person name="Endo T."/>
            <person name="Shin-I T."/>
            <person name="Takeda H."/>
            <person name="Morishita S."/>
            <person name="Kohara Y."/>
        </authorList>
    </citation>
    <scope>NUCLEOTIDE SEQUENCE [LARGE SCALE GENOMIC DNA]</scope>
    <source>
        <strain evidence="5 6">Hd-rR</strain>
    </source>
</reference>
<dbReference type="SMART" id="SM00199">
    <property type="entry name" value="SCY"/>
    <property type="match status" value="1"/>
</dbReference>
<feature type="compositionally biased region" description="Basic residues" evidence="2">
    <location>
        <begin position="182"/>
        <end position="201"/>
    </location>
</feature>
<dbReference type="GeneTree" id="ENSGT01030000235341"/>
<dbReference type="InParanoid" id="A0A3B3HZZ0"/>
<feature type="compositionally biased region" description="Low complexity" evidence="2">
    <location>
        <begin position="120"/>
        <end position="156"/>
    </location>
</feature>
<dbReference type="Ensembl" id="ENSORLT00000041666.1">
    <property type="protein sequence ID" value="ENSORLP00000037393.1"/>
    <property type="gene ID" value="ENSORLG00000029982.1"/>
</dbReference>
<sequence>MQFTLLSSTLLCVIAWMNSIQAVHGHVHDCKCVRPRDTQIPKTKLVSYTIQEESICNVRVVIFTTVKGKILCSDPNSSWTKEGMRTLDVKKAKMEAQRKEAEHNKTPAASTMNPTLTPQTVSTAIPSVSTSTPSVSTVAPTETTTEAAAATSEASTLKPTAAPSSAQTLSSCQKKQKEQNRGNRRHRKSGRQGRNGRKNKGRMKEWQKKNKARKQLQTIFRCKQMLPN</sequence>
<feature type="domain" description="Chemokine interleukin-8-like" evidence="4">
    <location>
        <begin position="27"/>
        <end position="87"/>
    </location>
</feature>
<proteinExistence type="predicted"/>
<feature type="chain" id="PRO_5017352851" description="Chemokine interleukin-8-like domain-containing protein" evidence="3">
    <location>
        <begin position="26"/>
        <end position="228"/>
    </location>
</feature>
<evidence type="ECO:0000256" key="3">
    <source>
        <dbReference type="SAM" id="SignalP"/>
    </source>
</evidence>
<dbReference type="STRING" id="8090.ENSORLP00000037393"/>
<accession>A0A3B3HZZ0</accession>
<organism evidence="5 6">
    <name type="scientific">Oryzias latipes</name>
    <name type="common">Japanese rice fish</name>
    <name type="synonym">Japanese killifish</name>
    <dbReference type="NCBI Taxonomy" id="8090"/>
    <lineage>
        <taxon>Eukaryota</taxon>
        <taxon>Metazoa</taxon>
        <taxon>Chordata</taxon>
        <taxon>Craniata</taxon>
        <taxon>Vertebrata</taxon>
        <taxon>Euteleostomi</taxon>
        <taxon>Actinopterygii</taxon>
        <taxon>Neopterygii</taxon>
        <taxon>Teleostei</taxon>
        <taxon>Neoteleostei</taxon>
        <taxon>Acanthomorphata</taxon>
        <taxon>Ovalentaria</taxon>
        <taxon>Atherinomorphae</taxon>
        <taxon>Beloniformes</taxon>
        <taxon>Adrianichthyidae</taxon>
        <taxon>Oryziinae</taxon>
        <taxon>Oryzias</taxon>
    </lineage>
</organism>
<dbReference type="Proteomes" id="UP000001038">
    <property type="component" value="Chromosome 17"/>
</dbReference>